<feature type="region of interest" description="Disordered" evidence="5">
    <location>
        <begin position="295"/>
        <end position="379"/>
    </location>
</feature>
<feature type="region of interest" description="Disordered" evidence="5">
    <location>
        <begin position="1"/>
        <end position="68"/>
    </location>
</feature>
<feature type="compositionally biased region" description="Basic and acidic residues" evidence="5">
    <location>
        <begin position="307"/>
        <end position="317"/>
    </location>
</feature>
<keyword evidence="3" id="KW-0677">Repeat</keyword>
<proteinExistence type="inferred from homology"/>
<feature type="region of interest" description="Disordered" evidence="5">
    <location>
        <begin position="437"/>
        <end position="484"/>
    </location>
</feature>
<comment type="subcellular location">
    <subcellularLocation>
        <location evidence="1">Nucleus</location>
    </subcellularLocation>
</comment>
<feature type="compositionally biased region" description="Basic and acidic residues" evidence="5">
    <location>
        <begin position="524"/>
        <end position="534"/>
    </location>
</feature>
<dbReference type="InterPro" id="IPR012916">
    <property type="entry name" value="RED_N"/>
</dbReference>
<feature type="domain" description="RED-like N-terminal" evidence="7">
    <location>
        <begin position="62"/>
        <end position="304"/>
    </location>
</feature>
<dbReference type="Proteomes" id="UP000198287">
    <property type="component" value="Unassembled WGS sequence"/>
</dbReference>
<evidence type="ECO:0000259" key="7">
    <source>
        <dbReference type="Pfam" id="PF07808"/>
    </source>
</evidence>
<evidence type="ECO:0000256" key="2">
    <source>
        <dbReference type="ARBA" id="ARBA00006660"/>
    </source>
</evidence>
<feature type="region of interest" description="Disordered" evidence="5">
    <location>
        <begin position="168"/>
        <end position="203"/>
    </location>
</feature>
<dbReference type="InterPro" id="IPR039896">
    <property type="entry name" value="Red-like"/>
</dbReference>
<comment type="caution">
    <text evidence="8">The sequence shown here is derived from an EMBL/GenBank/DDBJ whole genome shotgun (WGS) entry which is preliminary data.</text>
</comment>
<dbReference type="InterPro" id="IPR012492">
    <property type="entry name" value="RED_C"/>
</dbReference>
<name>A0A226EPV3_FOLCA</name>
<dbReference type="STRING" id="158441.A0A226EPV3"/>
<reference evidence="8 9" key="1">
    <citation type="submission" date="2015-12" db="EMBL/GenBank/DDBJ databases">
        <title>The genome of Folsomia candida.</title>
        <authorList>
            <person name="Faddeeva A."/>
            <person name="Derks M.F."/>
            <person name="Anvar Y."/>
            <person name="Smit S."/>
            <person name="Van Straalen N."/>
            <person name="Roelofs D."/>
        </authorList>
    </citation>
    <scope>NUCLEOTIDE SEQUENCE [LARGE SCALE GENOMIC DNA]</scope>
    <source>
        <strain evidence="8 9">VU population</strain>
        <tissue evidence="8">Whole body</tissue>
    </source>
</reference>
<dbReference type="Pfam" id="PF07807">
    <property type="entry name" value="RED_C"/>
    <property type="match status" value="1"/>
</dbReference>
<dbReference type="AlphaFoldDB" id="A0A226EPV3"/>
<evidence type="ECO:0000256" key="4">
    <source>
        <dbReference type="ARBA" id="ARBA00023242"/>
    </source>
</evidence>
<accession>A0A226EPV3</accession>
<feature type="compositionally biased region" description="Basic and acidic residues" evidence="5">
    <location>
        <begin position="349"/>
        <end position="365"/>
    </location>
</feature>
<organism evidence="8 9">
    <name type="scientific">Folsomia candida</name>
    <name type="common">Springtail</name>
    <dbReference type="NCBI Taxonomy" id="158441"/>
    <lineage>
        <taxon>Eukaryota</taxon>
        <taxon>Metazoa</taxon>
        <taxon>Ecdysozoa</taxon>
        <taxon>Arthropoda</taxon>
        <taxon>Hexapoda</taxon>
        <taxon>Collembola</taxon>
        <taxon>Entomobryomorpha</taxon>
        <taxon>Isotomoidea</taxon>
        <taxon>Isotomidae</taxon>
        <taxon>Proisotominae</taxon>
        <taxon>Folsomia</taxon>
    </lineage>
</organism>
<keyword evidence="9" id="KW-1185">Reference proteome</keyword>
<dbReference type="PANTHER" id="PTHR12765">
    <property type="entry name" value="RED PROTEIN IK FACTOR CYTOKINE IK"/>
    <property type="match status" value="1"/>
</dbReference>
<evidence type="ECO:0000313" key="9">
    <source>
        <dbReference type="Proteomes" id="UP000198287"/>
    </source>
</evidence>
<evidence type="ECO:0000313" key="8">
    <source>
        <dbReference type="EMBL" id="OXA59653.1"/>
    </source>
</evidence>
<feature type="region of interest" description="Disordered" evidence="5">
    <location>
        <begin position="517"/>
        <end position="536"/>
    </location>
</feature>
<sequence length="570" mass="64952">MSYSESERKLTNDDFRKLFMTPRHPGDGGPNSRSDSTMPPPGTVPSSVKKHVDKEKFDKRKKKKQFYSKIKKEEDDAMEELAKKYRDRAKERREGVNPDQLQQRESELLTSQGAYRAVAPDFRGNVDAAERRKQMIQESKFLGGDMEHTHLVKGLDYALLQKVKSETVADMEEGDEEDVVEPESEETKEKVVEKKEKPAPTTVSTDIESTFRTKLAKNIHRVLFKTAVPDRNELFIPGRMAYVMDLEEEYAESDIPTTLIRSKADCPLAEGQATLTTNDIVINKLAQILSYLRQGTKSSKKHRKNKDSKTSRPEEKVVPISSSRKTEEDSIYGDIGDYVPAIEKSSKHKDRERGDRDRRREDKEHRASKKAPYFEKPADDEDRGLVLEQANQMVDQTLRKRDREAWNEVDGPQGGDQTFGSILKKDEKTMSRTQKLLSKINSQPEGYAECYPGFDEMHDAMDDSDEETDYSKMDPGKKKGNVGRWDFDSVEEYGEYMSNKEALPKAAFQFGVKMNDGRKTRKVAKTDKQEKQQLDRQWQQIQGIIEKRKGGGTSGGGGGEGEPVPKTPRV</sequence>
<dbReference type="EMBL" id="LNIX01000002">
    <property type="protein sequence ID" value="OXA59653.1"/>
    <property type="molecule type" value="Genomic_DNA"/>
</dbReference>
<feature type="compositionally biased region" description="Gly residues" evidence="5">
    <location>
        <begin position="551"/>
        <end position="561"/>
    </location>
</feature>
<feature type="compositionally biased region" description="Basic and acidic residues" evidence="5">
    <location>
        <begin position="1"/>
        <end position="17"/>
    </location>
</feature>
<evidence type="ECO:0000256" key="1">
    <source>
        <dbReference type="ARBA" id="ARBA00004123"/>
    </source>
</evidence>
<dbReference type="Pfam" id="PF07808">
    <property type="entry name" value="RED_N"/>
    <property type="match status" value="1"/>
</dbReference>
<evidence type="ECO:0000256" key="3">
    <source>
        <dbReference type="ARBA" id="ARBA00022737"/>
    </source>
</evidence>
<feature type="domain" description="Protein RED C-terminal" evidence="6">
    <location>
        <begin position="447"/>
        <end position="555"/>
    </location>
</feature>
<dbReference type="OrthoDB" id="3366823at2759"/>
<comment type="similarity">
    <text evidence="2">Belongs to the RED family.</text>
</comment>
<protein>
    <submittedName>
        <fullName evidence="8">Protein Red</fullName>
    </submittedName>
</protein>
<feature type="region of interest" description="Disordered" evidence="5">
    <location>
        <begin position="545"/>
        <end position="570"/>
    </location>
</feature>
<gene>
    <name evidence="8" type="ORF">Fcan01_06154</name>
</gene>
<feature type="compositionally biased region" description="Acidic residues" evidence="5">
    <location>
        <begin position="169"/>
        <end position="184"/>
    </location>
</feature>
<keyword evidence="4" id="KW-0539">Nucleus</keyword>
<dbReference type="OMA" id="WQQTNGY"/>
<evidence type="ECO:0000259" key="6">
    <source>
        <dbReference type="Pfam" id="PF07807"/>
    </source>
</evidence>
<feature type="compositionally biased region" description="Basic and acidic residues" evidence="5">
    <location>
        <begin position="185"/>
        <end position="198"/>
    </location>
</feature>
<dbReference type="GO" id="GO:0005634">
    <property type="term" value="C:nucleus"/>
    <property type="evidence" value="ECO:0007669"/>
    <property type="project" value="UniProtKB-SubCell"/>
</dbReference>
<evidence type="ECO:0000256" key="5">
    <source>
        <dbReference type="SAM" id="MobiDB-lite"/>
    </source>
</evidence>